<dbReference type="RefSeq" id="WP_126127022.1">
    <property type="nucleotide sequence ID" value="NZ_CP034464.1"/>
</dbReference>
<proteinExistence type="predicted"/>
<sequence length="167" mass="19087">MLHAMPDLQLITQSLFDPNKFRYSAPQKEAESAEYAAASFTLNGKAIRFRLSKITPTKIGQFVTLWKRIGQGTIQPFDVDDRLDYALIACRHAENFGLFIFPKTCLLQQDIVAQNGQGGKRAIRVYPPWDKTFSRQAQRTQAWQLNYFLNLSGNTPIDMQRALKLFA</sequence>
<evidence type="ECO:0000313" key="2">
    <source>
        <dbReference type="Proteomes" id="UP000275663"/>
    </source>
</evidence>
<protein>
    <submittedName>
        <fullName evidence="1">MepB domain containing protein</fullName>
    </submittedName>
</protein>
<dbReference type="OrthoDB" id="4954833at2"/>
<dbReference type="InterPro" id="IPR011235">
    <property type="entry name" value="MepB-like"/>
</dbReference>
<keyword evidence="2" id="KW-1185">Reference proteome</keyword>
<dbReference type="InterPro" id="IPR038231">
    <property type="entry name" value="MepB-like_sf"/>
</dbReference>
<dbReference type="Pfam" id="PF08877">
    <property type="entry name" value="MepB-like"/>
    <property type="match status" value="1"/>
</dbReference>
<name>A0A3S9HHQ3_9BURK</name>
<dbReference type="EMBL" id="CP034464">
    <property type="protein sequence ID" value="AZP11637.1"/>
    <property type="molecule type" value="Genomic_DNA"/>
</dbReference>
<dbReference type="PIRSF" id="PIRSF032285">
    <property type="entry name" value="UCP032285"/>
    <property type="match status" value="1"/>
</dbReference>
<reference evidence="1 2" key="1">
    <citation type="journal article" date="2011" name="Int. J. Syst. Evol. Microbiol.">
        <title>Description of Undibacterium oligocarboniphilum sp. nov., isolated from purified water, and Undibacterium pigrum strain CCUG 49012 as the type strain of Undibacterium parvum sp. nov., and emended descriptions of the genus Undibacterium and the species Undibacterium pigrum.</title>
        <authorList>
            <person name="Eder W."/>
            <person name="Wanner G."/>
            <person name="Ludwig W."/>
            <person name="Busse H.J."/>
            <person name="Ziemke-Kageler F."/>
            <person name="Lang E."/>
        </authorList>
    </citation>
    <scope>NUCLEOTIDE SEQUENCE [LARGE SCALE GENOMIC DNA]</scope>
    <source>
        <strain evidence="1 2">DSM 23061</strain>
    </source>
</reference>
<gene>
    <name evidence="1" type="ORF">EJN92_06275</name>
</gene>
<dbReference type="Gene3D" id="3.40.1350.140">
    <property type="entry name" value="MepB-like"/>
    <property type="match status" value="1"/>
</dbReference>
<organism evidence="1 2">
    <name type="scientific">Undibacterium parvum</name>
    <dbReference type="NCBI Taxonomy" id="401471"/>
    <lineage>
        <taxon>Bacteria</taxon>
        <taxon>Pseudomonadati</taxon>
        <taxon>Pseudomonadota</taxon>
        <taxon>Betaproteobacteria</taxon>
        <taxon>Burkholderiales</taxon>
        <taxon>Oxalobacteraceae</taxon>
        <taxon>Undibacterium</taxon>
    </lineage>
</organism>
<evidence type="ECO:0000313" key="1">
    <source>
        <dbReference type="EMBL" id="AZP11637.1"/>
    </source>
</evidence>
<accession>A0A3S9HHQ3</accession>
<dbReference type="AlphaFoldDB" id="A0A3S9HHQ3"/>
<dbReference type="Proteomes" id="UP000275663">
    <property type="component" value="Chromosome"/>
</dbReference>
<dbReference type="KEGG" id="upv:EJN92_06275"/>